<evidence type="ECO:0000313" key="5">
    <source>
        <dbReference type="Proteomes" id="UP000310066"/>
    </source>
</evidence>
<dbReference type="OrthoDB" id="9995306at2759"/>
<protein>
    <recommendedName>
        <fullName evidence="6">Elongator complex protein 5</fullName>
    </recommendedName>
</protein>
<evidence type="ECO:0000256" key="1">
    <source>
        <dbReference type="ARBA" id="ARBA00005043"/>
    </source>
</evidence>
<dbReference type="AlphaFoldDB" id="A0A4U0TUT5"/>
<evidence type="ECO:0000256" key="2">
    <source>
        <dbReference type="ARBA" id="ARBA00008837"/>
    </source>
</evidence>
<comment type="caution">
    <text evidence="4">The sequence shown here is derived from an EMBL/GenBank/DDBJ whole genome shotgun (WGS) entry which is preliminary data.</text>
</comment>
<dbReference type="InterPro" id="IPR027417">
    <property type="entry name" value="P-loop_NTPase"/>
</dbReference>
<dbReference type="PROSITE" id="PS51257">
    <property type="entry name" value="PROKAR_LIPOPROTEIN"/>
    <property type="match status" value="1"/>
</dbReference>
<dbReference type="GO" id="GO:0002098">
    <property type="term" value="P:tRNA wobble uridine modification"/>
    <property type="evidence" value="ECO:0007669"/>
    <property type="project" value="InterPro"/>
</dbReference>
<name>A0A4U0TUT5_9PEZI</name>
<feature type="region of interest" description="Disordered" evidence="3">
    <location>
        <begin position="309"/>
        <end position="334"/>
    </location>
</feature>
<dbReference type="InterPro" id="IPR018627">
    <property type="entry name" value="ELP6"/>
</dbReference>
<feature type="compositionally biased region" description="Acidic residues" evidence="3">
    <location>
        <begin position="309"/>
        <end position="319"/>
    </location>
</feature>
<feature type="compositionally biased region" description="Basic and acidic residues" evidence="3">
    <location>
        <begin position="69"/>
        <end position="78"/>
    </location>
</feature>
<accession>A0A4U0TUT5</accession>
<evidence type="ECO:0000256" key="3">
    <source>
        <dbReference type="SAM" id="MobiDB-lite"/>
    </source>
</evidence>
<dbReference type="UniPathway" id="UPA00988"/>
<gene>
    <name evidence="4" type="ORF">B0A54_17236</name>
</gene>
<dbReference type="PANTHER" id="PTHR16184:SF6">
    <property type="entry name" value="ELONGATOR COMPLEX PROTEIN 6"/>
    <property type="match status" value="1"/>
</dbReference>
<comment type="pathway">
    <text evidence="1">tRNA modification; 5-methoxycarbonylmethyl-2-thiouridine-tRNA biosynthesis.</text>
</comment>
<dbReference type="Gene3D" id="3.40.50.300">
    <property type="entry name" value="P-loop containing nucleotide triphosphate hydrolases"/>
    <property type="match status" value="1"/>
</dbReference>
<dbReference type="EMBL" id="NAJP01000144">
    <property type="protein sequence ID" value="TKA26070.1"/>
    <property type="molecule type" value="Genomic_DNA"/>
</dbReference>
<evidence type="ECO:0000313" key="4">
    <source>
        <dbReference type="EMBL" id="TKA26070.1"/>
    </source>
</evidence>
<reference evidence="4 5" key="1">
    <citation type="submission" date="2017-03" db="EMBL/GenBank/DDBJ databases">
        <title>Genomes of endolithic fungi from Antarctica.</title>
        <authorList>
            <person name="Coleine C."/>
            <person name="Masonjones S."/>
            <person name="Stajich J.E."/>
        </authorList>
    </citation>
    <scope>NUCLEOTIDE SEQUENCE [LARGE SCALE GENOMIC DNA]</scope>
    <source>
        <strain evidence="4 5">CCFEE 5311</strain>
    </source>
</reference>
<sequence length="361" mass="38685">MTSTRSTIPPLLEPYLRLPPETSLILLTGTLGCSVSWVVSRFVGRVLQQNARQDGFGGGDRLHRGVGGEGERGGENADRVGNGGAGESGQGVDVVLVSWMRDLAFWKSEIRRGSGVDITKLMKKDADADEGNGSSGGGRFTFVDCFTTLSYLPQDDEDALLAELETRITAAITQQPQECSPTQPQTKTRRRRKVFLILDSPSLLSALSLTTASHLSTLLLRLRALPQIHSTLLTCPADLPLLNTATTKFSAAAGEPRQRQEVEVESAAFVVQQAGVARWTVGVRELETGAAGDVSGVLRVGRGGGWYEWDDEGASDGEEGLGGGGGEGRERGEGEVREMEVLYLVRRDGSARVFERGVNGL</sequence>
<dbReference type="Proteomes" id="UP000310066">
    <property type="component" value="Unassembled WGS sequence"/>
</dbReference>
<dbReference type="PANTHER" id="PTHR16184">
    <property type="entry name" value="ELONGATOR COMPLEX PROTEIN 6"/>
    <property type="match status" value="1"/>
</dbReference>
<organism evidence="4 5">
    <name type="scientific">Friedmanniomyces endolithicus</name>
    <dbReference type="NCBI Taxonomy" id="329885"/>
    <lineage>
        <taxon>Eukaryota</taxon>
        <taxon>Fungi</taxon>
        <taxon>Dikarya</taxon>
        <taxon>Ascomycota</taxon>
        <taxon>Pezizomycotina</taxon>
        <taxon>Dothideomycetes</taxon>
        <taxon>Dothideomycetidae</taxon>
        <taxon>Mycosphaerellales</taxon>
        <taxon>Teratosphaeriaceae</taxon>
        <taxon>Friedmanniomyces</taxon>
    </lineage>
</organism>
<evidence type="ECO:0008006" key="6">
    <source>
        <dbReference type="Google" id="ProtNLM"/>
    </source>
</evidence>
<comment type="similarity">
    <text evidence="2">Belongs to the ELP6 family.</text>
</comment>
<feature type="region of interest" description="Disordered" evidence="3">
    <location>
        <begin position="57"/>
        <end position="86"/>
    </location>
</feature>
<dbReference type="GO" id="GO:0033588">
    <property type="term" value="C:elongator holoenzyme complex"/>
    <property type="evidence" value="ECO:0007669"/>
    <property type="project" value="InterPro"/>
</dbReference>
<proteinExistence type="inferred from homology"/>